<dbReference type="GO" id="GO:0006355">
    <property type="term" value="P:regulation of DNA-templated transcription"/>
    <property type="evidence" value="ECO:0007669"/>
    <property type="project" value="InterPro"/>
</dbReference>
<dbReference type="Proteomes" id="UP001387215">
    <property type="component" value="Unassembled WGS sequence"/>
</dbReference>
<dbReference type="InterPro" id="IPR039420">
    <property type="entry name" value="WalR-like"/>
</dbReference>
<proteinExistence type="predicted"/>
<dbReference type="EMBL" id="JBANDL010000002">
    <property type="protein sequence ID" value="MEI2457482.1"/>
    <property type="molecule type" value="Genomic_DNA"/>
</dbReference>
<evidence type="ECO:0000256" key="3">
    <source>
        <dbReference type="PROSITE-ProRule" id="PRU00169"/>
    </source>
</evidence>
<dbReference type="PROSITE" id="PS00622">
    <property type="entry name" value="HTH_LUXR_1"/>
    <property type="match status" value="1"/>
</dbReference>
<evidence type="ECO:0000259" key="4">
    <source>
        <dbReference type="PROSITE" id="PS50043"/>
    </source>
</evidence>
<dbReference type="Pfam" id="PF00072">
    <property type="entry name" value="Response_reg"/>
    <property type="match status" value="1"/>
</dbReference>
<keyword evidence="1 3" id="KW-0597">Phosphoprotein</keyword>
<dbReference type="SMART" id="SM00421">
    <property type="entry name" value="HTH_LUXR"/>
    <property type="match status" value="1"/>
</dbReference>
<dbReference type="PROSITE" id="PS50110">
    <property type="entry name" value="RESPONSE_REGULATORY"/>
    <property type="match status" value="1"/>
</dbReference>
<dbReference type="AlphaFoldDB" id="A0AAU8MUU5"/>
<dbReference type="SMART" id="SM00448">
    <property type="entry name" value="REC"/>
    <property type="match status" value="1"/>
</dbReference>
<reference evidence="6 8" key="1">
    <citation type="submission" date="2024-02" db="EMBL/GenBank/DDBJ databases">
        <title>Lysobacter Genome Sequencing and Mining.</title>
        <authorList>
            <person name="Bierman J."/>
            <person name="Walker M.C."/>
        </authorList>
    </citation>
    <scope>NUCLEOTIDE SEQUENCE [LARGE SCALE GENOMIC DNA]</scope>
    <source>
        <strain evidence="6 8">PB6250</strain>
    </source>
</reference>
<sequence length="207" mass="21991">MIRVLIVDDHPLAVAGLRMLLGAAAGIEIAGATDSAAGALSTYASLRPDVVICDYYLPVRNGLYLVEQLLRSDPACKILVVSSVETAEIPAQLLRAGALGYVVKAADASVLIRAVRKVAKGERYVDESLAGAALFEPSELDKISGRLLQVLTLLAEGRTNAEIAMELEIGEVTVRRHKSRLLAKLGIDRETALIAMARAAGFGRNPC</sequence>
<dbReference type="InterPro" id="IPR001789">
    <property type="entry name" value="Sig_transdc_resp-reg_receiver"/>
</dbReference>
<organism evidence="7">
    <name type="scientific">Lysobacter firmicutimachus</name>
    <dbReference type="NCBI Taxonomy" id="1792846"/>
    <lineage>
        <taxon>Bacteria</taxon>
        <taxon>Pseudomonadati</taxon>
        <taxon>Pseudomonadota</taxon>
        <taxon>Gammaproteobacteria</taxon>
        <taxon>Lysobacterales</taxon>
        <taxon>Lysobacteraceae</taxon>
        <taxon>Lysobacter</taxon>
    </lineage>
</organism>
<keyword evidence="2" id="KW-0238">DNA-binding</keyword>
<dbReference type="PROSITE" id="PS50043">
    <property type="entry name" value="HTH_LUXR_2"/>
    <property type="match status" value="1"/>
</dbReference>
<dbReference type="InterPro" id="IPR016032">
    <property type="entry name" value="Sig_transdc_resp-reg_C-effctor"/>
</dbReference>
<dbReference type="CDD" id="cd17535">
    <property type="entry name" value="REC_NarL-like"/>
    <property type="match status" value="1"/>
</dbReference>
<dbReference type="InterPro" id="IPR000792">
    <property type="entry name" value="Tscrpt_reg_LuxR_C"/>
</dbReference>
<evidence type="ECO:0000256" key="2">
    <source>
        <dbReference type="ARBA" id="ARBA00023125"/>
    </source>
</evidence>
<dbReference type="InterPro" id="IPR058245">
    <property type="entry name" value="NreC/VraR/RcsB-like_REC"/>
</dbReference>
<dbReference type="CDD" id="cd06170">
    <property type="entry name" value="LuxR_C_like"/>
    <property type="match status" value="1"/>
</dbReference>
<dbReference type="InterPro" id="IPR011006">
    <property type="entry name" value="CheY-like_superfamily"/>
</dbReference>
<dbReference type="EMBL" id="CP159925">
    <property type="protein sequence ID" value="XCO75386.1"/>
    <property type="molecule type" value="Genomic_DNA"/>
</dbReference>
<dbReference type="SUPFAM" id="SSF46894">
    <property type="entry name" value="C-terminal effector domain of the bipartite response regulators"/>
    <property type="match status" value="1"/>
</dbReference>
<feature type="domain" description="Response regulatory" evidence="5">
    <location>
        <begin position="3"/>
        <end position="119"/>
    </location>
</feature>
<dbReference type="GO" id="GO:0003677">
    <property type="term" value="F:DNA binding"/>
    <property type="evidence" value="ECO:0007669"/>
    <property type="project" value="UniProtKB-KW"/>
</dbReference>
<accession>A0AAU8MUU5</accession>
<feature type="modified residue" description="4-aspartylphosphate" evidence="3">
    <location>
        <position position="54"/>
    </location>
</feature>
<name>A0AAU8MUU5_9GAMM</name>
<dbReference type="Gene3D" id="3.40.50.2300">
    <property type="match status" value="1"/>
</dbReference>
<feature type="domain" description="HTH luxR-type" evidence="4">
    <location>
        <begin position="136"/>
        <end position="201"/>
    </location>
</feature>
<dbReference type="PANTHER" id="PTHR43214">
    <property type="entry name" value="TWO-COMPONENT RESPONSE REGULATOR"/>
    <property type="match status" value="1"/>
</dbReference>
<dbReference type="RefSeq" id="WP_064746419.1">
    <property type="nucleotide sequence ID" value="NZ_CP159925.1"/>
</dbReference>
<keyword evidence="8" id="KW-1185">Reference proteome</keyword>
<evidence type="ECO:0000313" key="7">
    <source>
        <dbReference type="EMBL" id="XCO75386.1"/>
    </source>
</evidence>
<evidence type="ECO:0000313" key="8">
    <source>
        <dbReference type="Proteomes" id="UP001387215"/>
    </source>
</evidence>
<reference evidence="7" key="2">
    <citation type="submission" date="2024-06" db="EMBL/GenBank/DDBJ databases">
        <authorList>
            <person name="Li S."/>
        </authorList>
    </citation>
    <scope>NUCLEOTIDE SEQUENCE</scope>
    <source>
        <strain evidence="7">SR10</strain>
    </source>
</reference>
<gene>
    <name evidence="7" type="ORF">ABU614_00890</name>
    <name evidence="6" type="ORF">V2J18_22750</name>
</gene>
<evidence type="ECO:0000259" key="5">
    <source>
        <dbReference type="PROSITE" id="PS50110"/>
    </source>
</evidence>
<evidence type="ECO:0000256" key="1">
    <source>
        <dbReference type="ARBA" id="ARBA00022553"/>
    </source>
</evidence>
<dbReference type="GO" id="GO:0000160">
    <property type="term" value="P:phosphorelay signal transduction system"/>
    <property type="evidence" value="ECO:0007669"/>
    <property type="project" value="InterPro"/>
</dbReference>
<protein>
    <submittedName>
        <fullName evidence="7">Response regulator transcription factor</fullName>
    </submittedName>
</protein>
<dbReference type="SUPFAM" id="SSF52172">
    <property type="entry name" value="CheY-like"/>
    <property type="match status" value="1"/>
</dbReference>
<dbReference type="PRINTS" id="PR00038">
    <property type="entry name" value="HTHLUXR"/>
</dbReference>
<dbReference type="Pfam" id="PF00196">
    <property type="entry name" value="GerE"/>
    <property type="match status" value="1"/>
</dbReference>
<evidence type="ECO:0000313" key="6">
    <source>
        <dbReference type="EMBL" id="MEI2457482.1"/>
    </source>
</evidence>